<gene>
    <name evidence="10" type="ORF">SAMN04488565_2455</name>
</gene>
<evidence type="ECO:0000256" key="8">
    <source>
        <dbReference type="ARBA" id="ARBA00031737"/>
    </source>
</evidence>
<accession>A0A1H1A9Z9</accession>
<comment type="similarity">
    <text evidence="2">Belongs to the DivIVA family.</text>
</comment>
<dbReference type="EMBL" id="FNKB01000001">
    <property type="protein sequence ID" value="SDQ36482.1"/>
    <property type="molecule type" value="Genomic_DNA"/>
</dbReference>
<protein>
    <recommendedName>
        <fullName evidence="3">Cell wall synthesis protein Wag31</fullName>
    </recommendedName>
    <alternativeName>
        <fullName evidence="8">Antigen 84</fullName>
    </alternativeName>
</protein>
<feature type="compositionally biased region" description="Polar residues" evidence="9">
    <location>
        <begin position="1"/>
        <end position="13"/>
    </location>
</feature>
<dbReference type="InterPro" id="IPR019933">
    <property type="entry name" value="DivIVA_domain"/>
</dbReference>
<evidence type="ECO:0000256" key="7">
    <source>
        <dbReference type="ARBA" id="ARBA00023306"/>
    </source>
</evidence>
<organism evidence="10 11">
    <name type="scientific">Leucobacter chromiiresistens</name>
    <dbReference type="NCBI Taxonomy" id="1079994"/>
    <lineage>
        <taxon>Bacteria</taxon>
        <taxon>Bacillati</taxon>
        <taxon>Actinomycetota</taxon>
        <taxon>Actinomycetes</taxon>
        <taxon>Micrococcales</taxon>
        <taxon>Microbacteriaceae</taxon>
        <taxon>Leucobacter</taxon>
    </lineage>
</organism>
<evidence type="ECO:0000256" key="1">
    <source>
        <dbReference type="ARBA" id="ARBA00004496"/>
    </source>
</evidence>
<comment type="subcellular location">
    <subcellularLocation>
        <location evidence="1">Cytoplasm</location>
    </subcellularLocation>
</comment>
<dbReference type="PANTHER" id="PTHR35794">
    <property type="entry name" value="CELL DIVISION PROTEIN DIVIVA"/>
    <property type="match status" value="1"/>
</dbReference>
<evidence type="ECO:0000256" key="6">
    <source>
        <dbReference type="ARBA" id="ARBA00023054"/>
    </source>
</evidence>
<dbReference type="STRING" id="1079994.SAMN04488565_2455"/>
<evidence type="ECO:0000256" key="2">
    <source>
        <dbReference type="ARBA" id="ARBA00009008"/>
    </source>
</evidence>
<dbReference type="AlphaFoldDB" id="A0A1H1A9Z9"/>
<evidence type="ECO:0000256" key="4">
    <source>
        <dbReference type="ARBA" id="ARBA00022490"/>
    </source>
</evidence>
<evidence type="ECO:0000256" key="3">
    <source>
        <dbReference type="ARBA" id="ARBA00018787"/>
    </source>
</evidence>
<keyword evidence="4" id="KW-0963">Cytoplasm</keyword>
<dbReference type="InterPro" id="IPR007793">
    <property type="entry name" value="DivIVA_fam"/>
</dbReference>
<keyword evidence="5" id="KW-0132">Cell division</keyword>
<evidence type="ECO:0000313" key="11">
    <source>
        <dbReference type="Proteomes" id="UP000182690"/>
    </source>
</evidence>
<keyword evidence="6" id="KW-0175">Coiled coil</keyword>
<evidence type="ECO:0000313" key="10">
    <source>
        <dbReference type="EMBL" id="SDQ36482.1"/>
    </source>
</evidence>
<keyword evidence="7" id="KW-0131">Cell cycle</keyword>
<sequence length="200" mass="23239">MTRSTQRSSTEPVQNGRVHTSFPLATGSQLGYQQEQVDRFLEEARSAYEGAAEGSAMTSETVRRRAFAVKRGGYAPRYVDAAMDRLEEVFYERERRARVRAAGEEAWWEETRQLLSEVRGRINRPRGKRFRRRGLFATGYRRSQVDAFLDRVSEMFERRELALQPAEVRDVVFHSQWRGYDEEQVDALLDAVVELILATR</sequence>
<name>A0A1H1A9Z9_9MICO</name>
<dbReference type="NCBIfam" id="TIGR03543">
    <property type="entry name" value="divI1A_rptt_fam"/>
    <property type="match status" value="1"/>
</dbReference>
<dbReference type="GO" id="GO:0005737">
    <property type="term" value="C:cytoplasm"/>
    <property type="evidence" value="ECO:0007669"/>
    <property type="project" value="UniProtKB-SubCell"/>
</dbReference>
<dbReference type="eggNOG" id="COG3599">
    <property type="taxonomic scope" value="Bacteria"/>
</dbReference>
<evidence type="ECO:0000256" key="5">
    <source>
        <dbReference type="ARBA" id="ARBA00022618"/>
    </source>
</evidence>
<dbReference type="Gene3D" id="6.10.250.660">
    <property type="match status" value="2"/>
</dbReference>
<dbReference type="OrthoDB" id="3480096at2"/>
<dbReference type="Proteomes" id="UP000182690">
    <property type="component" value="Unassembled WGS sequence"/>
</dbReference>
<dbReference type="GO" id="GO:0051301">
    <property type="term" value="P:cell division"/>
    <property type="evidence" value="ECO:0007669"/>
    <property type="project" value="UniProtKB-KW"/>
</dbReference>
<feature type="region of interest" description="Disordered" evidence="9">
    <location>
        <begin position="1"/>
        <end position="26"/>
    </location>
</feature>
<reference evidence="10 11" key="1">
    <citation type="submission" date="2016-10" db="EMBL/GenBank/DDBJ databases">
        <authorList>
            <person name="de Groot N.N."/>
        </authorList>
    </citation>
    <scope>NUCLEOTIDE SEQUENCE [LARGE SCALE GENOMIC DNA]</scope>
    <source>
        <strain evidence="10 11">DSM 22788</strain>
    </source>
</reference>
<dbReference type="NCBIfam" id="TIGR03544">
    <property type="entry name" value="DivI1A_domain"/>
    <property type="match status" value="2"/>
</dbReference>
<dbReference type="PANTHER" id="PTHR35794:SF2">
    <property type="entry name" value="CELL DIVISION PROTEIN DIVIVA"/>
    <property type="match status" value="1"/>
</dbReference>
<dbReference type="InterPro" id="IPR019932">
    <property type="entry name" value="CHP03543"/>
</dbReference>
<evidence type="ECO:0000256" key="9">
    <source>
        <dbReference type="SAM" id="MobiDB-lite"/>
    </source>
</evidence>
<proteinExistence type="inferred from homology"/>